<feature type="transmembrane region" description="Helical" evidence="4">
    <location>
        <begin position="292"/>
        <end position="313"/>
    </location>
</feature>
<dbReference type="PANTHER" id="PTHR43630">
    <property type="entry name" value="POLY-BETA-1,6-N-ACETYL-D-GLUCOSAMINE SYNTHASE"/>
    <property type="match status" value="1"/>
</dbReference>
<protein>
    <submittedName>
        <fullName evidence="5">Glycosyl transferase</fullName>
    </submittedName>
</protein>
<feature type="transmembrane region" description="Helical" evidence="4">
    <location>
        <begin position="319"/>
        <end position="338"/>
    </location>
</feature>
<evidence type="ECO:0000256" key="3">
    <source>
        <dbReference type="ARBA" id="ARBA00022679"/>
    </source>
</evidence>
<feature type="transmembrane region" description="Helical" evidence="4">
    <location>
        <begin position="350"/>
        <end position="366"/>
    </location>
</feature>
<evidence type="ECO:0000313" key="5">
    <source>
        <dbReference type="EMBL" id="GHE73414.1"/>
    </source>
</evidence>
<keyword evidence="4" id="KW-0472">Membrane</keyword>
<keyword evidence="6" id="KW-1185">Reference proteome</keyword>
<dbReference type="Gene3D" id="3.90.550.10">
    <property type="entry name" value="Spore Coat Polysaccharide Biosynthesis Protein SpsA, Chain A"/>
    <property type="match status" value="1"/>
</dbReference>
<comment type="similarity">
    <text evidence="1">Belongs to the glycosyltransferase 2 family.</text>
</comment>
<keyword evidence="4" id="KW-0812">Transmembrane</keyword>
<keyword evidence="3 5" id="KW-0808">Transferase</keyword>
<name>A0ABQ3IBV1_9BACT</name>
<feature type="transmembrane region" description="Helical" evidence="4">
    <location>
        <begin position="6"/>
        <end position="27"/>
    </location>
</feature>
<dbReference type="PANTHER" id="PTHR43630:SF1">
    <property type="entry name" value="POLY-BETA-1,6-N-ACETYL-D-GLUCOSAMINE SYNTHASE"/>
    <property type="match status" value="1"/>
</dbReference>
<dbReference type="Proteomes" id="UP000658258">
    <property type="component" value="Unassembled WGS sequence"/>
</dbReference>
<comment type="caution">
    <text evidence="5">The sequence shown here is derived from an EMBL/GenBank/DDBJ whole genome shotgun (WGS) entry which is preliminary data.</text>
</comment>
<reference evidence="6" key="1">
    <citation type="journal article" date="2019" name="Int. J. Syst. Evol. Microbiol.">
        <title>The Global Catalogue of Microorganisms (GCM) 10K type strain sequencing project: providing services to taxonomists for standard genome sequencing and annotation.</title>
        <authorList>
            <consortium name="The Broad Institute Genomics Platform"/>
            <consortium name="The Broad Institute Genome Sequencing Center for Infectious Disease"/>
            <person name="Wu L."/>
            <person name="Ma J."/>
        </authorList>
    </citation>
    <scope>NUCLEOTIDE SEQUENCE [LARGE SCALE GENOMIC DNA]</scope>
    <source>
        <strain evidence="6">CGMCC 1.15111</strain>
    </source>
</reference>
<dbReference type="GO" id="GO:0016740">
    <property type="term" value="F:transferase activity"/>
    <property type="evidence" value="ECO:0007669"/>
    <property type="project" value="UniProtKB-KW"/>
</dbReference>
<evidence type="ECO:0000256" key="2">
    <source>
        <dbReference type="ARBA" id="ARBA00022676"/>
    </source>
</evidence>
<sequence>MEILFWISIFIIFYVFIGYGIVISVLAKFKASDTPVALEDEDLPHVTLLVAAFNEEDIIDEKISNCLALDYPKEKLHIAMVTDGSTDNTNHLIEQHPSITLHYTPQRAGKIAAVNRVMPTIDTPITIFSDANVMINAQGLRELVKHFQNNRVAAVSGEKTVLSQKADGASSSGEGFYWKYESYLKKKDAEWNSLVGSAGELFAIRTHLYEPIDTNTLIEDFVLTMTLAAKGYKVAYEPKALALETGSANMEEETKRKVRISAGGIQAVIKLLPLLNLMRYGKLSFQYISHRVLRWTLMPLALLGATLAVPFLAIANGIYLIPAIACLLIYALAAMGYLMRNNPTRIKALYIPYYFLYMHYCVVLGWKKYFTGQQKVTWEKAKRANLPLQQVESLN</sequence>
<proteinExistence type="inferred from homology"/>
<organism evidence="5 6">
    <name type="scientific">Roseivirga thermotolerans</name>
    <dbReference type="NCBI Taxonomy" id="1758176"/>
    <lineage>
        <taxon>Bacteria</taxon>
        <taxon>Pseudomonadati</taxon>
        <taxon>Bacteroidota</taxon>
        <taxon>Cytophagia</taxon>
        <taxon>Cytophagales</taxon>
        <taxon>Roseivirgaceae</taxon>
        <taxon>Roseivirga</taxon>
    </lineage>
</organism>
<evidence type="ECO:0000313" key="6">
    <source>
        <dbReference type="Proteomes" id="UP000658258"/>
    </source>
</evidence>
<evidence type="ECO:0000256" key="4">
    <source>
        <dbReference type="SAM" id="Phobius"/>
    </source>
</evidence>
<evidence type="ECO:0000256" key="1">
    <source>
        <dbReference type="ARBA" id="ARBA00006739"/>
    </source>
</evidence>
<dbReference type="RefSeq" id="WP_189631343.1">
    <property type="nucleotide sequence ID" value="NZ_BNAG01000004.1"/>
</dbReference>
<keyword evidence="2" id="KW-0328">Glycosyltransferase</keyword>
<dbReference type="EMBL" id="BNAG01000004">
    <property type="protein sequence ID" value="GHE73414.1"/>
    <property type="molecule type" value="Genomic_DNA"/>
</dbReference>
<dbReference type="Pfam" id="PF13641">
    <property type="entry name" value="Glyco_tranf_2_3"/>
    <property type="match status" value="1"/>
</dbReference>
<gene>
    <name evidence="5" type="ORF">GCM10011340_32540</name>
</gene>
<dbReference type="SUPFAM" id="SSF53448">
    <property type="entry name" value="Nucleotide-diphospho-sugar transferases"/>
    <property type="match status" value="1"/>
</dbReference>
<accession>A0ABQ3IBV1</accession>
<dbReference type="CDD" id="cd06439">
    <property type="entry name" value="CESA_like_1"/>
    <property type="match status" value="1"/>
</dbReference>
<dbReference type="InterPro" id="IPR029044">
    <property type="entry name" value="Nucleotide-diphossugar_trans"/>
</dbReference>
<keyword evidence="4" id="KW-1133">Transmembrane helix</keyword>